<feature type="transmembrane region" description="Helical" evidence="1">
    <location>
        <begin position="58"/>
        <end position="78"/>
    </location>
</feature>
<evidence type="ECO:0008006" key="5">
    <source>
        <dbReference type="Google" id="ProtNLM"/>
    </source>
</evidence>
<dbReference type="EMBL" id="CAJJDM010000194">
    <property type="protein sequence ID" value="CAD8116959.1"/>
    <property type="molecule type" value="Genomic_DNA"/>
</dbReference>
<reference evidence="3" key="1">
    <citation type="submission" date="2021-01" db="EMBL/GenBank/DDBJ databases">
        <authorList>
            <consortium name="Genoscope - CEA"/>
            <person name="William W."/>
        </authorList>
    </citation>
    <scope>NUCLEOTIDE SEQUENCE</scope>
</reference>
<sequence>MNKNYNQDNYLLNKDTLKQYENPSLFETQVEKAQKMDSFQQYIEFKNVQVRIHFLKKLYFLLTIKFFINLGMIALGLYTENAKLVCEYEFRLLVT</sequence>
<proteinExistence type="predicted"/>
<dbReference type="Proteomes" id="UP000688137">
    <property type="component" value="Unassembled WGS sequence"/>
</dbReference>
<comment type="caution">
    <text evidence="3">The sequence shown here is derived from an EMBL/GenBank/DDBJ whole genome shotgun (WGS) entry which is preliminary data.</text>
</comment>
<evidence type="ECO:0000256" key="1">
    <source>
        <dbReference type="SAM" id="Phobius"/>
    </source>
</evidence>
<keyword evidence="1" id="KW-1133">Transmembrane helix</keyword>
<keyword evidence="1" id="KW-0812">Transmembrane</keyword>
<gene>
    <name evidence="2" type="ORF">PPRIM_AZ9-3.1.T1850007</name>
    <name evidence="3" type="ORF">PPRIM_AZ9-3.1.T1850008</name>
</gene>
<dbReference type="AlphaFoldDB" id="A0A8S1QMX8"/>
<keyword evidence="1" id="KW-0472">Membrane</keyword>
<organism evidence="3 4">
    <name type="scientific">Paramecium primaurelia</name>
    <dbReference type="NCBI Taxonomy" id="5886"/>
    <lineage>
        <taxon>Eukaryota</taxon>
        <taxon>Sar</taxon>
        <taxon>Alveolata</taxon>
        <taxon>Ciliophora</taxon>
        <taxon>Intramacronucleata</taxon>
        <taxon>Oligohymenophorea</taxon>
        <taxon>Peniculida</taxon>
        <taxon>Parameciidae</taxon>
        <taxon>Paramecium</taxon>
    </lineage>
</organism>
<keyword evidence="4" id="KW-1185">Reference proteome</keyword>
<evidence type="ECO:0000313" key="3">
    <source>
        <dbReference type="EMBL" id="CAD8116959.1"/>
    </source>
</evidence>
<evidence type="ECO:0000313" key="2">
    <source>
        <dbReference type="EMBL" id="CAD8116957.1"/>
    </source>
</evidence>
<evidence type="ECO:0000313" key="4">
    <source>
        <dbReference type="Proteomes" id="UP000688137"/>
    </source>
</evidence>
<name>A0A8S1QMX8_PARPR</name>
<dbReference type="EMBL" id="CAJJDM010000194">
    <property type="protein sequence ID" value="CAD8116957.1"/>
    <property type="molecule type" value="Genomic_DNA"/>
</dbReference>
<accession>A0A8S1QMX8</accession>
<protein>
    <recommendedName>
        <fullName evidence="5">Transmembrane protein</fullName>
    </recommendedName>
</protein>